<organism evidence="2 3">
    <name type="scientific">Plasticicumulans acidivorans</name>
    <dbReference type="NCBI Taxonomy" id="886464"/>
    <lineage>
        <taxon>Bacteria</taxon>
        <taxon>Pseudomonadati</taxon>
        <taxon>Pseudomonadota</taxon>
        <taxon>Gammaproteobacteria</taxon>
        <taxon>Candidatus Competibacteraceae</taxon>
        <taxon>Plasticicumulans</taxon>
    </lineage>
</organism>
<name>A0A317MWZ6_9GAMM</name>
<evidence type="ECO:0000313" key="2">
    <source>
        <dbReference type="EMBL" id="PWV62490.1"/>
    </source>
</evidence>
<dbReference type="Pfam" id="PF06693">
    <property type="entry name" value="DUF1190"/>
    <property type="match status" value="1"/>
</dbReference>
<gene>
    <name evidence="2" type="ORF">C7443_104286</name>
</gene>
<evidence type="ECO:0000256" key="1">
    <source>
        <dbReference type="SAM" id="SignalP"/>
    </source>
</evidence>
<dbReference type="EMBL" id="QGTJ01000004">
    <property type="protein sequence ID" value="PWV62490.1"/>
    <property type="molecule type" value="Genomic_DNA"/>
</dbReference>
<protein>
    <submittedName>
        <fullName evidence="2">Uncharacterized protein YgiB involved in biofilm formation</fullName>
    </submittedName>
</protein>
<keyword evidence="3" id="KW-1185">Reference proteome</keyword>
<evidence type="ECO:0000313" key="3">
    <source>
        <dbReference type="Proteomes" id="UP000246569"/>
    </source>
</evidence>
<dbReference type="AlphaFoldDB" id="A0A317MWZ6"/>
<dbReference type="OrthoDB" id="5903948at2"/>
<reference evidence="2 3" key="1">
    <citation type="submission" date="2018-05" db="EMBL/GenBank/DDBJ databases">
        <title>Genomic Encyclopedia of Type Strains, Phase IV (KMG-IV): sequencing the most valuable type-strain genomes for metagenomic binning, comparative biology and taxonomic classification.</title>
        <authorList>
            <person name="Goeker M."/>
        </authorList>
    </citation>
    <scope>NUCLEOTIDE SEQUENCE [LARGE SCALE GENOMIC DNA]</scope>
    <source>
        <strain evidence="2 3">DSM 23606</strain>
    </source>
</reference>
<comment type="caution">
    <text evidence="2">The sequence shown here is derived from an EMBL/GenBank/DDBJ whole genome shotgun (WGS) entry which is preliminary data.</text>
</comment>
<dbReference type="InterPro" id="IPR009576">
    <property type="entry name" value="Biofilm_formation_YgiB"/>
</dbReference>
<proteinExistence type="predicted"/>
<dbReference type="RefSeq" id="WP_110018307.1">
    <property type="nucleotide sequence ID" value="NZ_QGTJ01000004.1"/>
</dbReference>
<sequence length="203" mass="21935">MKRSKMVRLVLMGAAVAPLAGCGDDQNQVEFSEDVTVYSSVEDCVAKGVFTEKFCRENYEKAKALNDKVAPHFSAQQSCEQQFGPGACEYRQSDSGSFWMPAIAGFMLGQALSNRRSEIIYQPVYRDYNASYGGSSSGGWSGGYRTYNSRDAIRPSANGSARFNTDLLRDAAIAQKPAYARTQTISRGGFGSRAASSSSSFGG</sequence>
<keyword evidence="1" id="KW-0732">Signal</keyword>
<feature type="signal peptide" evidence="1">
    <location>
        <begin position="1"/>
        <end position="20"/>
    </location>
</feature>
<feature type="chain" id="PRO_5016255406" evidence="1">
    <location>
        <begin position="21"/>
        <end position="203"/>
    </location>
</feature>
<dbReference type="Proteomes" id="UP000246569">
    <property type="component" value="Unassembled WGS sequence"/>
</dbReference>
<accession>A0A317MWZ6</accession>